<keyword evidence="1" id="KW-0344">Guanine-nucleotide releasing factor</keyword>
<evidence type="ECO:0000256" key="2">
    <source>
        <dbReference type="ARBA" id="ARBA00022737"/>
    </source>
</evidence>
<evidence type="ECO:0000256" key="3">
    <source>
        <dbReference type="SAM" id="MobiDB-lite"/>
    </source>
</evidence>
<accession>A0A399E3R8</accession>
<dbReference type="PANTHER" id="PTHR45982">
    <property type="entry name" value="REGULATOR OF CHROMOSOME CONDENSATION"/>
    <property type="match status" value="1"/>
</dbReference>
<proteinExistence type="predicted"/>
<evidence type="ECO:0000256" key="4">
    <source>
        <dbReference type="SAM" id="SignalP"/>
    </source>
</evidence>
<dbReference type="Proteomes" id="UP000266089">
    <property type="component" value="Unassembled WGS sequence"/>
</dbReference>
<feature type="domain" description="RCC1-like" evidence="5">
    <location>
        <begin position="313"/>
        <end position="584"/>
    </location>
</feature>
<dbReference type="PROSITE" id="PS00626">
    <property type="entry name" value="RCC1_2"/>
    <property type="match status" value="3"/>
</dbReference>
<dbReference type="PANTHER" id="PTHR45982:SF1">
    <property type="entry name" value="REGULATOR OF CHROMOSOME CONDENSATION"/>
    <property type="match status" value="1"/>
</dbReference>
<evidence type="ECO:0000259" key="5">
    <source>
        <dbReference type="Pfam" id="PF25390"/>
    </source>
</evidence>
<protein>
    <submittedName>
        <fullName evidence="6">Regulator of chromosome condensation (RCC1) repeat protein</fullName>
    </submittedName>
</protein>
<keyword evidence="2" id="KW-0677">Repeat</keyword>
<dbReference type="PROSITE" id="PS51257">
    <property type="entry name" value="PROKAR_LIPOPROTEIN"/>
    <property type="match status" value="1"/>
</dbReference>
<dbReference type="PRINTS" id="PR00633">
    <property type="entry name" value="RCCNDNSATION"/>
</dbReference>
<sequence>MKKLLLPLTVAGLVLIGCGTQSQSQPNFTISLNPNNASVGPGQSVSTTLTLTPQNGFSGTVNLSLQNPPEGVTVSPDVINVNGTNPQSFTITFNTTSSTPTGSNTLTLVATQGSLSKTASFGLTVTSFNIALTRSSTLRAQGQSFSDFNLVLTPEAGFSGSVSLSLQSPHSGISISPASLSDSGPVTLSVDRTVPEGVYNLTVQANSGNLIRTAPLTLRVLRANTLAAGGYFSAAVKTNGEVWSWGDNTYGQLGRSTTSTTDNTPAQVPSINGVVSISLGEFHLIALTSDGRVITVGRDEYGQLGDGPGDPNSSNTAPNVRENILPAGVKAVAVQAGRYHSLALTSQGTVYAWGRNDVGQLGLGNTTPTPQESPAPISDLNDVIALAAGDDHTLALKADGSVWAWGDNPNGELGTGDNTRYNTPTAVPNLAGVRAIAAGGNHSVALLEDGTVRTWGYNNHGQLGNGTTTNSNTPVTVTGLTNVVGIAAGYEFTLAVLSNGSVKAWGHDDSFQLGNGAAAGDQTTPVDVQGIPTGQSVRGLAAGIFHALALLENGSVVAWGSNIQGQLGDGTNNSSDAAKPVSITGVQVPHASAP</sequence>
<organism evidence="6 7">
    <name type="scientific">Meiothermus taiwanensis</name>
    <dbReference type="NCBI Taxonomy" id="172827"/>
    <lineage>
        <taxon>Bacteria</taxon>
        <taxon>Thermotogati</taxon>
        <taxon>Deinococcota</taxon>
        <taxon>Deinococci</taxon>
        <taxon>Thermales</taxon>
        <taxon>Thermaceae</taxon>
        <taxon>Meiothermus</taxon>
    </lineage>
</organism>
<dbReference type="SUPFAM" id="SSF50985">
    <property type="entry name" value="RCC1/BLIP-II"/>
    <property type="match status" value="1"/>
</dbReference>
<evidence type="ECO:0000256" key="1">
    <source>
        <dbReference type="ARBA" id="ARBA00022658"/>
    </source>
</evidence>
<dbReference type="OrthoDB" id="27389at2"/>
<dbReference type="RefSeq" id="WP_027887646.1">
    <property type="nucleotide sequence ID" value="NZ_JBHSXZ010000088.1"/>
</dbReference>
<dbReference type="InterPro" id="IPR051553">
    <property type="entry name" value="Ran_GTPase-activating"/>
</dbReference>
<dbReference type="InterPro" id="IPR009091">
    <property type="entry name" value="RCC1/BLIP-II"/>
</dbReference>
<dbReference type="InterPro" id="IPR058923">
    <property type="entry name" value="RCC1-like_dom"/>
</dbReference>
<dbReference type="InterPro" id="IPR000408">
    <property type="entry name" value="Reg_chr_condens"/>
</dbReference>
<dbReference type="Gene3D" id="2.130.10.30">
    <property type="entry name" value="Regulator of chromosome condensation 1/beta-lactamase-inhibitor protein II"/>
    <property type="match status" value="2"/>
</dbReference>
<dbReference type="PROSITE" id="PS50012">
    <property type="entry name" value="RCC1_3"/>
    <property type="match status" value="7"/>
</dbReference>
<keyword evidence="4" id="KW-0732">Signal</keyword>
<dbReference type="GO" id="GO:0005085">
    <property type="term" value="F:guanyl-nucleotide exchange factor activity"/>
    <property type="evidence" value="ECO:0007669"/>
    <property type="project" value="TreeGrafter"/>
</dbReference>
<dbReference type="Pfam" id="PF25390">
    <property type="entry name" value="WD40_RLD"/>
    <property type="match status" value="1"/>
</dbReference>
<reference evidence="6 7" key="1">
    <citation type="submission" date="2018-08" db="EMBL/GenBank/DDBJ databases">
        <title>Meiothermus cateniformans JCM 15151 genome sequencing project.</title>
        <authorList>
            <person name="Da Costa M.S."/>
            <person name="Albuquerque L."/>
            <person name="Raposo P."/>
            <person name="Froufe H.J.C."/>
            <person name="Barroso C.S."/>
            <person name="Egas C."/>
        </authorList>
    </citation>
    <scope>NUCLEOTIDE SEQUENCE [LARGE SCALE GENOMIC DNA]</scope>
    <source>
        <strain evidence="6 7">JCM 15151</strain>
    </source>
</reference>
<comment type="caution">
    <text evidence="6">The sequence shown here is derived from an EMBL/GenBank/DDBJ whole genome shotgun (WGS) entry which is preliminary data.</text>
</comment>
<dbReference type="Pfam" id="PF00415">
    <property type="entry name" value="RCC1"/>
    <property type="match status" value="1"/>
</dbReference>
<feature type="region of interest" description="Disordered" evidence="3">
    <location>
        <begin position="570"/>
        <end position="594"/>
    </location>
</feature>
<dbReference type="AlphaFoldDB" id="A0A399E3R8"/>
<evidence type="ECO:0000313" key="6">
    <source>
        <dbReference type="EMBL" id="RIH77939.1"/>
    </source>
</evidence>
<feature type="signal peptide" evidence="4">
    <location>
        <begin position="1"/>
        <end position="24"/>
    </location>
</feature>
<name>A0A399E3R8_9DEIN</name>
<feature type="chain" id="PRO_5017483198" evidence="4">
    <location>
        <begin position="25"/>
        <end position="594"/>
    </location>
</feature>
<gene>
    <name evidence="6" type="ORF">Mcate_01077</name>
</gene>
<evidence type="ECO:0000313" key="7">
    <source>
        <dbReference type="Proteomes" id="UP000266089"/>
    </source>
</evidence>
<dbReference type="GO" id="GO:0005737">
    <property type="term" value="C:cytoplasm"/>
    <property type="evidence" value="ECO:0007669"/>
    <property type="project" value="TreeGrafter"/>
</dbReference>
<dbReference type="EMBL" id="QWKX01000020">
    <property type="protein sequence ID" value="RIH77939.1"/>
    <property type="molecule type" value="Genomic_DNA"/>
</dbReference>